<dbReference type="EMBL" id="CP028773">
    <property type="protein sequence ID" value="AWU73455.1"/>
    <property type="molecule type" value="Genomic_DNA"/>
</dbReference>
<dbReference type="InterPro" id="IPR011041">
    <property type="entry name" value="Quinoprot_gluc/sorb_DH_b-prop"/>
</dbReference>
<dbReference type="AlphaFoldDB" id="A0A2U9QWW6"/>
<dbReference type="InterPro" id="IPR001680">
    <property type="entry name" value="WD40_rpt"/>
</dbReference>
<dbReference type="Gene3D" id="2.130.10.10">
    <property type="entry name" value="YVTN repeat-like/Quinoprotein amine dehydrogenase"/>
    <property type="match status" value="3"/>
</dbReference>
<evidence type="ECO:0000313" key="9">
    <source>
        <dbReference type="Proteomes" id="UP000249293"/>
    </source>
</evidence>
<dbReference type="SUPFAM" id="SSF50978">
    <property type="entry name" value="WD40 repeat-like"/>
    <property type="match status" value="2"/>
</dbReference>
<dbReference type="SMART" id="SM00320">
    <property type="entry name" value="WD40"/>
    <property type="match status" value="9"/>
</dbReference>
<reference evidence="8 9" key="1">
    <citation type="submission" date="2018-06" db="EMBL/GenBank/DDBJ databases">
        <title>Population genomics shows no distinction between pathogenic Candida krusei and environmental Pichia kudriavzevii: One species, four names.</title>
        <authorList>
            <person name="Douglass A.P."/>
            <person name="Offei B."/>
            <person name="Braun-Galleani S."/>
            <person name="Coughlan A.Y."/>
            <person name="Martos A."/>
            <person name="Ortiz-Merino R.A."/>
            <person name="Byrne K.P."/>
            <person name="Wolfe K.H."/>
        </authorList>
    </citation>
    <scope>NUCLEOTIDE SEQUENCE [LARGE SCALE GENOMIC DNA]</scope>
    <source>
        <strain evidence="8 9">CBS573</strain>
    </source>
</reference>
<dbReference type="InterPro" id="IPR015943">
    <property type="entry name" value="WD40/YVTN_repeat-like_dom_sf"/>
</dbReference>
<organism evidence="8 9">
    <name type="scientific">Pichia kudriavzevii</name>
    <name type="common">Yeast</name>
    <name type="synonym">Issatchenkia orientalis</name>
    <dbReference type="NCBI Taxonomy" id="4909"/>
    <lineage>
        <taxon>Eukaryota</taxon>
        <taxon>Fungi</taxon>
        <taxon>Dikarya</taxon>
        <taxon>Ascomycota</taxon>
        <taxon>Saccharomycotina</taxon>
        <taxon>Pichiomycetes</taxon>
        <taxon>Pichiales</taxon>
        <taxon>Pichiaceae</taxon>
        <taxon>Pichia</taxon>
    </lineage>
</organism>
<dbReference type="GO" id="GO:0030488">
    <property type="term" value="P:tRNA methylation"/>
    <property type="evidence" value="ECO:0007669"/>
    <property type="project" value="TreeGrafter"/>
</dbReference>
<evidence type="ECO:0000256" key="3">
    <source>
        <dbReference type="ARBA" id="ARBA00022574"/>
    </source>
</evidence>
<evidence type="ECO:0000256" key="5">
    <source>
        <dbReference type="ARBA" id="ARBA00022737"/>
    </source>
</evidence>
<dbReference type="KEGG" id="pkz:C5L36_0A00670"/>
<dbReference type="GeneID" id="40381165"/>
<evidence type="ECO:0000256" key="2">
    <source>
        <dbReference type="ARBA" id="ARBA00022490"/>
    </source>
</evidence>
<accession>A0A2U9QWW6</accession>
<dbReference type="InterPro" id="IPR036322">
    <property type="entry name" value="WD40_repeat_dom_sf"/>
</dbReference>
<dbReference type="GO" id="GO:0005737">
    <property type="term" value="C:cytoplasm"/>
    <property type="evidence" value="ECO:0007669"/>
    <property type="project" value="UniProtKB-SubCell"/>
</dbReference>
<dbReference type="SUPFAM" id="SSF50952">
    <property type="entry name" value="Soluble quinoprotein glucose dehydrogenase"/>
    <property type="match status" value="1"/>
</dbReference>
<dbReference type="STRING" id="4909.A0A2U9QWW6"/>
<feature type="repeat" description="WD" evidence="7">
    <location>
        <begin position="203"/>
        <end position="244"/>
    </location>
</feature>
<protein>
    <submittedName>
        <fullName evidence="8">Uncharacterized protein</fullName>
    </submittedName>
</protein>
<dbReference type="PROSITE" id="PS50082">
    <property type="entry name" value="WD_REPEATS_2"/>
    <property type="match status" value="1"/>
</dbReference>
<dbReference type="InterPro" id="IPR019775">
    <property type="entry name" value="WD40_repeat_CS"/>
</dbReference>
<dbReference type="PROSITE" id="PS00678">
    <property type="entry name" value="WD_REPEATS_1"/>
    <property type="match status" value="1"/>
</dbReference>
<evidence type="ECO:0000256" key="4">
    <source>
        <dbReference type="ARBA" id="ARBA00022694"/>
    </source>
</evidence>
<evidence type="ECO:0000313" key="8">
    <source>
        <dbReference type="EMBL" id="AWU73455.1"/>
    </source>
</evidence>
<dbReference type="PROSITE" id="PS50294">
    <property type="entry name" value="WD_REPEATS_REGION"/>
    <property type="match status" value="1"/>
</dbReference>
<dbReference type="VEuPathDB" id="FungiDB:C5L36_0A00670"/>
<keyword evidence="4" id="KW-0819">tRNA processing</keyword>
<keyword evidence="2" id="KW-0963">Cytoplasm</keyword>
<keyword evidence="9" id="KW-1185">Reference proteome</keyword>
<evidence type="ECO:0000256" key="6">
    <source>
        <dbReference type="ARBA" id="ARBA00038255"/>
    </source>
</evidence>
<evidence type="ECO:0000256" key="7">
    <source>
        <dbReference type="PROSITE-ProRule" id="PRU00221"/>
    </source>
</evidence>
<sequence length="1033" mass="117257">MVVEKKKNHSQEISSTPQMVEVKMIPVQHMGPICSLKILSDGLLLAGNGPTLEIYNYVTGEKLFKRIVFKRNKIHGIEFIKNGEAFQLVVWGGRSLSIFTLDQFKDENFELPLLGVGDWIFHCVFQSSTDLYILNSHNVVHHVTLVSDRPKLLETIDCNWKSILYSGTLHLNRDNNKITVLAGTVMNGILVWELETAKVKHNLTLHEGSIFSVNASPDGRYLISCSDDRSIKVWDMESGNLLSNGWGHGSRIWGLTIYNMTADGFNMLSCSEDCTARIWTFKDGADEIKQERIILGHTGRHVWSLAVDDEKMIGFTGGADGKILVTDLNEQGRKGYWGHRWELKDIFRECNYDLEKGELIKEYVDFGYGLYAVTSEGKAMVLKDHKSWSPLFTDSRFEKFCVLKGFESSPICVLGSKLGRVIIMKFNENCEVIQQNEIDLSSHFNRLNNILIHEYDGKYFALFESPNPKHPLVYQEFDPVTLQVLYEVLLEKPDEKVCVSSVEYNKAKEYLLVGCRYATLIVYQIKSAENKPTKVYSHLFKGDTISSLKSLDHEECIFHLTNKDGTYHLMKIHDNLQYEFLQSSRIQKGFLEGGFKIPNGDLIFYGFKSDSFFIWNETKQYEILREICGGPHRRWFFKHWVNESDNRLKYRLIYTRASEVQLVEKGEAEAVETLATGLHGREVRDICIVDAEDENEKVVITGAEDTTLKIGTLKENGDFQLHWTYREHVAGLQSIHAINRNYIITSSAREELFIWKITECDGKKCMSMNASLKPSEKNPDLRIMNFDSIEVFSENTARGCLIVAVYSNSAIKVVYFDFEEKKFSTLIDDAYMQCCIFHVRFVCIGGKLHIMIGSTNGHLTIYDISETTDKYFVAEYEENSVKLRKKPVDVGMQIMKLGKLLINQQIHQSSIRALATTQTSQNEVSIVTGGDDNAIALLRLYKCPGSQTKLDLKSFEASAASSTITTITHVNKNQVLIGAVDQSIKLWNINNGLKLVANKYSTVADIGCSEITHFANGKKYALIGGAGLSIWNL</sequence>
<dbReference type="PANTHER" id="PTHR14344:SF3">
    <property type="entry name" value="WD REPEAT-CONTAINING PROTEIN 6"/>
    <property type="match status" value="1"/>
</dbReference>
<dbReference type="RefSeq" id="XP_029318932.1">
    <property type="nucleotide sequence ID" value="XM_029463072.1"/>
</dbReference>
<evidence type="ECO:0000256" key="1">
    <source>
        <dbReference type="ARBA" id="ARBA00004496"/>
    </source>
</evidence>
<name>A0A2U9QWW6_PICKU</name>
<comment type="similarity">
    <text evidence="6">Belongs to the WD repeat WDR6 family.</text>
</comment>
<proteinExistence type="inferred from homology"/>
<dbReference type="InterPro" id="IPR051973">
    <property type="entry name" value="tRNA_Anticodon_Mtase-Reg"/>
</dbReference>
<keyword evidence="3 7" id="KW-0853">WD repeat</keyword>
<dbReference type="PANTHER" id="PTHR14344">
    <property type="entry name" value="WD REPEAT PROTEIN"/>
    <property type="match status" value="1"/>
</dbReference>
<keyword evidence="5" id="KW-0677">Repeat</keyword>
<dbReference type="Proteomes" id="UP000249293">
    <property type="component" value="Chromosome 1"/>
</dbReference>
<gene>
    <name evidence="8" type="ORF">C5L36_0A00670</name>
</gene>
<comment type="subcellular location">
    <subcellularLocation>
        <location evidence="1">Cytoplasm</location>
    </subcellularLocation>
</comment>
<dbReference type="OrthoDB" id="66881at2759"/>
<dbReference type="Pfam" id="PF00400">
    <property type="entry name" value="WD40"/>
    <property type="match status" value="2"/>
</dbReference>